<dbReference type="SMART" id="SM00382">
    <property type="entry name" value="AAA"/>
    <property type="match status" value="1"/>
</dbReference>
<sequence>MIQFRNYTQATYRFDKRIVAIAGPNGSGKTNLLDAIYYLCFTRSYFNRPDSKNAQHGMEGFRLESNIQDGAGSPHQSDISCVVRPGGKKEFLFDQVPYERFSEHIGRIPAIMIAPDDAILITGGSEERRKFADQVLSQTDYDYLCLLIQYNKILQQRNALLKSGQTITQMEGVLQVLDQQLSHVATPIFEKRKAFFAGFIPEVITQYQAIAGHETLEALQLDFQSQLLTSTLAELLHNSQQRDVMLQRTTKGIHRDDLNITLDNQPFKTLASQGQRKSLLFALKLAAYYYIARQKSNPPVLLLDDVFEKLDQQRMLNLLSQVSTRIKGQVFITDTHSERLKAAFDQLAEPYQLIELQAPDE</sequence>
<dbReference type="PANTHER" id="PTHR32182:SF0">
    <property type="entry name" value="DNA REPLICATION AND REPAIR PROTEIN RECF"/>
    <property type="match status" value="1"/>
</dbReference>
<evidence type="ECO:0000256" key="1">
    <source>
        <dbReference type="ARBA" id="ARBA00004496"/>
    </source>
</evidence>
<dbReference type="GO" id="GO:0000731">
    <property type="term" value="P:DNA synthesis involved in DNA repair"/>
    <property type="evidence" value="ECO:0007669"/>
    <property type="project" value="TreeGrafter"/>
</dbReference>
<comment type="subcellular location">
    <subcellularLocation>
        <location evidence="1 9 10">Cytoplasm</location>
    </subcellularLocation>
</comment>
<gene>
    <name evidence="9" type="primary">recF</name>
    <name evidence="12" type="ORF">SAMN05192529_11043</name>
</gene>
<dbReference type="SUPFAM" id="SSF52540">
    <property type="entry name" value="P-loop containing nucleoside triphosphate hydrolases"/>
    <property type="match status" value="1"/>
</dbReference>
<evidence type="ECO:0000259" key="11">
    <source>
        <dbReference type="SMART" id="SM00382"/>
    </source>
</evidence>
<dbReference type="InterPro" id="IPR003395">
    <property type="entry name" value="RecF/RecN/SMC_N"/>
</dbReference>
<dbReference type="GO" id="GO:0005524">
    <property type="term" value="F:ATP binding"/>
    <property type="evidence" value="ECO:0007669"/>
    <property type="project" value="UniProtKB-UniRule"/>
</dbReference>
<dbReference type="Gene3D" id="1.20.1050.90">
    <property type="entry name" value="RecF/RecN/SMC, N-terminal domain"/>
    <property type="match status" value="1"/>
</dbReference>
<dbReference type="STRING" id="551991.SAMN05192529_11043"/>
<evidence type="ECO:0000256" key="9">
    <source>
        <dbReference type="HAMAP-Rule" id="MF_00365"/>
    </source>
</evidence>
<evidence type="ECO:0000256" key="8">
    <source>
        <dbReference type="ARBA" id="ARBA00023125"/>
    </source>
</evidence>
<dbReference type="GO" id="GO:0005737">
    <property type="term" value="C:cytoplasm"/>
    <property type="evidence" value="ECO:0007669"/>
    <property type="project" value="UniProtKB-SubCell"/>
</dbReference>
<comment type="similarity">
    <text evidence="2 9 10">Belongs to the RecF family.</text>
</comment>
<keyword evidence="5 9" id="KW-0235">DNA replication</keyword>
<reference evidence="12 13" key="1">
    <citation type="submission" date="2016-10" db="EMBL/GenBank/DDBJ databases">
        <authorList>
            <person name="de Groot N.N."/>
        </authorList>
    </citation>
    <scope>NUCLEOTIDE SEQUENCE [LARGE SCALE GENOMIC DNA]</scope>
    <source>
        <strain evidence="12 13">Vu-144</strain>
    </source>
</reference>
<dbReference type="InterPro" id="IPR042174">
    <property type="entry name" value="RecF_2"/>
</dbReference>
<protein>
    <recommendedName>
        <fullName evidence="3 9">DNA replication and repair protein RecF</fullName>
    </recommendedName>
</protein>
<dbReference type="GO" id="GO:0006302">
    <property type="term" value="P:double-strand break repair"/>
    <property type="evidence" value="ECO:0007669"/>
    <property type="project" value="TreeGrafter"/>
</dbReference>
<accession>A0A1H3Z600</accession>
<evidence type="ECO:0000256" key="2">
    <source>
        <dbReference type="ARBA" id="ARBA00008016"/>
    </source>
</evidence>
<name>A0A1H3Z600_9BACT</name>
<evidence type="ECO:0000256" key="6">
    <source>
        <dbReference type="ARBA" id="ARBA00022741"/>
    </source>
</evidence>
<dbReference type="HAMAP" id="MF_00365">
    <property type="entry name" value="RecF"/>
    <property type="match status" value="1"/>
</dbReference>
<dbReference type="Pfam" id="PF02463">
    <property type="entry name" value="SMC_N"/>
    <property type="match status" value="1"/>
</dbReference>
<keyword evidence="8 9" id="KW-0238">DNA-binding</keyword>
<comment type="function">
    <text evidence="9 10">The RecF protein is involved in DNA metabolism; it is required for DNA replication and normal SOS inducibility. RecF binds preferentially to single-stranded, linear DNA. It also seems to bind ATP.</text>
</comment>
<dbReference type="InterPro" id="IPR003593">
    <property type="entry name" value="AAA+_ATPase"/>
</dbReference>
<keyword evidence="9 10" id="KW-0227">DNA damage</keyword>
<keyword evidence="13" id="KW-1185">Reference proteome</keyword>
<evidence type="ECO:0000256" key="5">
    <source>
        <dbReference type="ARBA" id="ARBA00022705"/>
    </source>
</evidence>
<keyword evidence="6 9" id="KW-0547">Nucleotide-binding</keyword>
<evidence type="ECO:0000256" key="4">
    <source>
        <dbReference type="ARBA" id="ARBA00022490"/>
    </source>
</evidence>
<proteinExistence type="inferred from homology"/>
<evidence type="ECO:0000313" key="12">
    <source>
        <dbReference type="EMBL" id="SEA19126.1"/>
    </source>
</evidence>
<dbReference type="PANTHER" id="PTHR32182">
    <property type="entry name" value="DNA REPLICATION AND REPAIR PROTEIN RECF"/>
    <property type="match status" value="1"/>
</dbReference>
<dbReference type="NCBIfam" id="TIGR00611">
    <property type="entry name" value="recf"/>
    <property type="match status" value="1"/>
</dbReference>
<dbReference type="InterPro" id="IPR027417">
    <property type="entry name" value="P-loop_NTPase"/>
</dbReference>
<evidence type="ECO:0000256" key="3">
    <source>
        <dbReference type="ARBA" id="ARBA00020170"/>
    </source>
</evidence>
<keyword evidence="9 10" id="KW-0234">DNA repair</keyword>
<feature type="domain" description="AAA+ ATPase" evidence="11">
    <location>
        <begin position="15"/>
        <end position="355"/>
    </location>
</feature>
<dbReference type="GO" id="GO:0003697">
    <property type="term" value="F:single-stranded DNA binding"/>
    <property type="evidence" value="ECO:0007669"/>
    <property type="project" value="UniProtKB-UniRule"/>
</dbReference>
<dbReference type="Gene3D" id="3.40.50.300">
    <property type="entry name" value="P-loop containing nucleotide triphosphate hydrolases"/>
    <property type="match status" value="1"/>
</dbReference>
<dbReference type="InterPro" id="IPR018078">
    <property type="entry name" value="DNA-binding_RecF_CS"/>
</dbReference>
<dbReference type="GO" id="GO:0009432">
    <property type="term" value="P:SOS response"/>
    <property type="evidence" value="ECO:0007669"/>
    <property type="project" value="UniProtKB-UniRule"/>
</dbReference>
<evidence type="ECO:0000256" key="10">
    <source>
        <dbReference type="RuleBase" id="RU000578"/>
    </source>
</evidence>
<keyword evidence="4 9" id="KW-0963">Cytoplasm</keyword>
<dbReference type="EMBL" id="FNQY01000010">
    <property type="protein sequence ID" value="SEA19126.1"/>
    <property type="molecule type" value="Genomic_DNA"/>
</dbReference>
<dbReference type="Proteomes" id="UP000199041">
    <property type="component" value="Unassembled WGS sequence"/>
</dbReference>
<dbReference type="GO" id="GO:0006260">
    <property type="term" value="P:DNA replication"/>
    <property type="evidence" value="ECO:0007669"/>
    <property type="project" value="UniProtKB-UniRule"/>
</dbReference>
<evidence type="ECO:0000256" key="7">
    <source>
        <dbReference type="ARBA" id="ARBA00022840"/>
    </source>
</evidence>
<dbReference type="PROSITE" id="PS00618">
    <property type="entry name" value="RECF_2"/>
    <property type="match status" value="1"/>
</dbReference>
<keyword evidence="7 9" id="KW-0067">ATP-binding</keyword>
<keyword evidence="9 10" id="KW-0742">SOS response</keyword>
<dbReference type="InterPro" id="IPR001238">
    <property type="entry name" value="DNA-binding_RecF"/>
</dbReference>
<evidence type="ECO:0000313" key="13">
    <source>
        <dbReference type="Proteomes" id="UP000199041"/>
    </source>
</evidence>
<organism evidence="12 13">
    <name type="scientific">Arachidicoccus rhizosphaerae</name>
    <dbReference type="NCBI Taxonomy" id="551991"/>
    <lineage>
        <taxon>Bacteria</taxon>
        <taxon>Pseudomonadati</taxon>
        <taxon>Bacteroidota</taxon>
        <taxon>Chitinophagia</taxon>
        <taxon>Chitinophagales</taxon>
        <taxon>Chitinophagaceae</taxon>
        <taxon>Arachidicoccus</taxon>
    </lineage>
</organism>
<dbReference type="AlphaFoldDB" id="A0A1H3Z600"/>
<feature type="binding site" evidence="9">
    <location>
        <begin position="23"/>
        <end position="30"/>
    </location>
    <ligand>
        <name>ATP</name>
        <dbReference type="ChEBI" id="CHEBI:30616"/>
    </ligand>
</feature>